<dbReference type="Gene3D" id="3.40.50.1820">
    <property type="entry name" value="alpha/beta hydrolase"/>
    <property type="match status" value="1"/>
</dbReference>
<dbReference type="Pfam" id="PF00135">
    <property type="entry name" value="COesterase"/>
    <property type="match status" value="1"/>
</dbReference>
<evidence type="ECO:0000313" key="3">
    <source>
        <dbReference type="EMBL" id="CAD7406395.1"/>
    </source>
</evidence>
<accession>A0A7R9D1J2</accession>
<name>A0A7R9D1J2_TIMPO</name>
<dbReference type="SUPFAM" id="SSF53474">
    <property type="entry name" value="alpha/beta-Hydrolases"/>
    <property type="match status" value="1"/>
</dbReference>
<dbReference type="EMBL" id="OD002865">
    <property type="protein sequence ID" value="CAD7406395.1"/>
    <property type="molecule type" value="Genomic_DNA"/>
</dbReference>
<dbReference type="AlphaFoldDB" id="A0A7R9D1J2"/>
<gene>
    <name evidence="3" type="ORF">TPSB3V08_LOCUS5392</name>
</gene>
<sequence>MQTPWHDSSDFTAPRNCINFVQSPKTMTTPRLALIVTTVDYRSSVQTQRAMEKVTCSCNMVEDYFTSEDSQPLLVLPKRQTGQTRRAAHGDELFYLFRSDFIQNNIEPCSPQKSVSLNMVQLWTNFAKTGLYLGFGQTDKRASERASDWMATLASERASAAQLSLRPVVQAPSSRAPSWPRLVGGAQMAAPSCPRPLFMDVKCGSSFTCVRKSSASPGHNMSLKSDIHRYVLKIPYFNKWLPQSWGTIKITHGKLGKLRGPHRRDGSIKHSWRTRESKRCSPTNSRVTAAARQLLHIQAFLEQLINGCWTIAMGPINRIGVAR</sequence>
<feature type="domain" description="Carboxylesterase type B" evidence="2">
    <location>
        <begin position="66"/>
        <end position="164"/>
    </location>
</feature>
<evidence type="ECO:0000259" key="2">
    <source>
        <dbReference type="Pfam" id="PF00135"/>
    </source>
</evidence>
<evidence type="ECO:0000256" key="1">
    <source>
        <dbReference type="ARBA" id="ARBA00023180"/>
    </source>
</evidence>
<proteinExistence type="predicted"/>
<organism evidence="3">
    <name type="scientific">Timema poppense</name>
    <name type="common">Walking stick</name>
    <dbReference type="NCBI Taxonomy" id="170557"/>
    <lineage>
        <taxon>Eukaryota</taxon>
        <taxon>Metazoa</taxon>
        <taxon>Ecdysozoa</taxon>
        <taxon>Arthropoda</taxon>
        <taxon>Hexapoda</taxon>
        <taxon>Insecta</taxon>
        <taxon>Pterygota</taxon>
        <taxon>Neoptera</taxon>
        <taxon>Polyneoptera</taxon>
        <taxon>Phasmatodea</taxon>
        <taxon>Timematodea</taxon>
        <taxon>Timematoidea</taxon>
        <taxon>Timematidae</taxon>
        <taxon>Timema</taxon>
    </lineage>
</organism>
<dbReference type="InterPro" id="IPR002018">
    <property type="entry name" value="CarbesteraseB"/>
</dbReference>
<dbReference type="InterPro" id="IPR029058">
    <property type="entry name" value="AB_hydrolase_fold"/>
</dbReference>
<reference evidence="3" key="1">
    <citation type="submission" date="2020-11" db="EMBL/GenBank/DDBJ databases">
        <authorList>
            <person name="Tran Van P."/>
        </authorList>
    </citation>
    <scope>NUCLEOTIDE SEQUENCE</scope>
</reference>
<protein>
    <recommendedName>
        <fullName evidence="2">Carboxylesterase type B domain-containing protein</fullName>
    </recommendedName>
</protein>
<keyword evidence="1" id="KW-0325">Glycoprotein</keyword>